<reference evidence="12" key="1">
    <citation type="submission" date="2023-06" db="EMBL/GenBank/DDBJ databases">
        <title>Survivors Of The Sea: Transcriptome response of Skeletonema marinoi to long-term dormancy.</title>
        <authorList>
            <person name="Pinder M.I.M."/>
            <person name="Kourtchenko O."/>
            <person name="Robertson E.K."/>
            <person name="Larsson T."/>
            <person name="Maumus F."/>
            <person name="Osuna-Cruz C.M."/>
            <person name="Vancaester E."/>
            <person name="Stenow R."/>
            <person name="Vandepoele K."/>
            <person name="Ploug H."/>
            <person name="Bruchert V."/>
            <person name="Godhe A."/>
            <person name="Topel M."/>
        </authorList>
    </citation>
    <scope>NUCLEOTIDE SEQUENCE</scope>
    <source>
        <strain evidence="12">R05AC</strain>
    </source>
</reference>
<keyword evidence="6" id="KW-1278">Translocase</keyword>
<organism evidence="12 13">
    <name type="scientific">Skeletonema marinoi</name>
    <dbReference type="NCBI Taxonomy" id="267567"/>
    <lineage>
        <taxon>Eukaryota</taxon>
        <taxon>Sar</taxon>
        <taxon>Stramenopiles</taxon>
        <taxon>Ochrophyta</taxon>
        <taxon>Bacillariophyta</taxon>
        <taxon>Coscinodiscophyceae</taxon>
        <taxon>Thalassiosirophycidae</taxon>
        <taxon>Thalassiosirales</taxon>
        <taxon>Skeletonemataceae</taxon>
        <taxon>Skeletonema</taxon>
        <taxon>Skeletonema marinoi-dohrnii complex</taxon>
    </lineage>
</organism>
<protein>
    <recommendedName>
        <fullName evidence="14">ABC transporter domain-containing protein</fullName>
    </recommendedName>
</protein>
<feature type="transmembrane region" description="Helical" evidence="9">
    <location>
        <begin position="78"/>
        <end position="96"/>
    </location>
</feature>
<dbReference type="GO" id="GO:0042626">
    <property type="term" value="F:ATPase-coupled transmembrane transporter activity"/>
    <property type="evidence" value="ECO:0007669"/>
    <property type="project" value="TreeGrafter"/>
</dbReference>
<feature type="compositionally biased region" description="Low complexity" evidence="8">
    <location>
        <begin position="279"/>
        <end position="290"/>
    </location>
</feature>
<comment type="caution">
    <text evidence="12">The sequence shown here is derived from an EMBL/GenBank/DDBJ whole genome shotgun (WGS) entry which is preliminary data.</text>
</comment>
<dbReference type="AlphaFoldDB" id="A0AAD8Y1V2"/>
<dbReference type="SUPFAM" id="SSF52540">
    <property type="entry name" value="P-loop containing nucleoside triphosphate hydrolases"/>
    <property type="match status" value="1"/>
</dbReference>
<dbReference type="PANTHER" id="PTHR43553:SF27">
    <property type="entry name" value="ENERGY-COUPLING FACTOR TRANSPORTER ATP-BINDING PROTEIN ECFA2"/>
    <property type="match status" value="1"/>
</dbReference>
<feature type="compositionally biased region" description="Acidic residues" evidence="8">
    <location>
        <begin position="267"/>
        <end position="276"/>
    </location>
</feature>
<feature type="region of interest" description="Disordered" evidence="8">
    <location>
        <begin position="341"/>
        <end position="370"/>
    </location>
</feature>
<keyword evidence="9" id="KW-0812">Transmembrane</keyword>
<evidence type="ECO:0000256" key="4">
    <source>
        <dbReference type="ARBA" id="ARBA00022741"/>
    </source>
</evidence>
<keyword evidence="5" id="KW-0067">ATP-binding</keyword>
<dbReference type="PANTHER" id="PTHR43553">
    <property type="entry name" value="HEAVY METAL TRANSPORTER"/>
    <property type="match status" value="1"/>
</dbReference>
<dbReference type="InterPro" id="IPR047365">
    <property type="entry name" value="Tudor_AtPTM-like"/>
</dbReference>
<evidence type="ECO:0000259" key="10">
    <source>
        <dbReference type="Pfam" id="PF00005"/>
    </source>
</evidence>
<dbReference type="InterPro" id="IPR050095">
    <property type="entry name" value="ECF_ABC_transporter_ATP-bd"/>
</dbReference>
<evidence type="ECO:0000313" key="13">
    <source>
        <dbReference type="Proteomes" id="UP001224775"/>
    </source>
</evidence>
<accession>A0AAD8Y1V2</accession>
<name>A0AAD8Y1V2_9STRA</name>
<sequence length="960" mass="108052">MNNIIQPLLNLAALVLPRTPLSTAPSTNALLYDLEPYVAALSIAFCRFVIRTGTLTCSTSHHDNDGCKNSRMWQKAEFMLRTAAALFMGGMAFYRMNYEFICAFHLWTHAMPWLVETFYGVVVANTAKKNSITKKEMNGNKTQKNDDEQNPPSLTMSLGTSIFVLATLPLCLLFCRAFSNPTFLQSLTNLTPQPIKDVLGFMLPISELSAAFDIVSTFVPDTELLHGMLKHLLFVTFHIQVGMGHIGIDFLTAEQRRKNMLIRMDVDNPDPSEAEETTNSNSSSSSSSNNEQKYQVGRVVSKKFEDPTTGKMRMYHGKIQKYFEKEKLYHVVFEDSDSEDMDEDEVTRYSNPTIDKEDKNTKKKKKTFDPSRKFRRSAPTFILFCVVPYMIQIILFGNLNNFVFMFVRNSIHRSIRIHELFDHESHLEAIANDSAQSPDDLGSAMDTVVTNSYDIINRKLFSLPKLLILPGVISRQPNLLVKIFPLIFLTDMLKGKIVATVTERVEKFQKEARDVNSIRQKVEQFDLKNAELLRRSGMGATKFTQRRWDEFTLDYQAKMAAGDLLRRTRGFYMWLQRNFVFVVLIDCALAKLLAEGSIIVAEIFVFSRAIEDVVDLLLIRSRSESELATLMTQVDKLKVLDGLWSKSKESKLLPCRVSDSGSGVENSIELTNIAYTRGTAAISVEHLVIEKGIYAVTGANGSGKSTLFRVLMACETNKEAIDLHDSIQIATPLHHWDLAEKVVPADSCKVPDEGCVVEDNENEEIPVTSIVMPSPEIVEISQTFYWPLYSTPIDWIHQKHIGSELGDAERESCVRRVAIELQSLSFAAVKAEDSSQSTSSESSKEAAIQDLITELQTEKEDWFSTLSGGQKSKVELVRRVFLRDSCPSVLLIDETFAPLDPASKSDVMSRLKAFCADSVVLVIYHTDVGTSSDEECVPSSGFFTHNLHVMNNHLVNRPVC</sequence>
<feature type="transmembrane region" description="Helical" evidence="9">
    <location>
        <begin position="381"/>
        <end position="407"/>
    </location>
</feature>
<dbReference type="EMBL" id="JATAAI010000025">
    <property type="protein sequence ID" value="KAK1737497.1"/>
    <property type="molecule type" value="Genomic_DNA"/>
</dbReference>
<dbReference type="InterPro" id="IPR003439">
    <property type="entry name" value="ABC_transporter-like_ATP-bd"/>
</dbReference>
<dbReference type="Gene3D" id="2.30.30.140">
    <property type="match status" value="1"/>
</dbReference>
<dbReference type="InterPro" id="IPR027417">
    <property type="entry name" value="P-loop_NTPase"/>
</dbReference>
<keyword evidence="7 9" id="KW-0472">Membrane</keyword>
<comment type="subcellular location">
    <subcellularLocation>
        <location evidence="1">Cell membrane</location>
        <topology evidence="1">Peripheral membrane protein</topology>
    </subcellularLocation>
</comment>
<dbReference type="Gene3D" id="3.40.50.300">
    <property type="entry name" value="P-loop containing nucleotide triphosphate hydrolases"/>
    <property type="match status" value="1"/>
</dbReference>
<feature type="domain" description="ABC transporter" evidence="10">
    <location>
        <begin position="692"/>
        <end position="896"/>
    </location>
</feature>
<dbReference type="GO" id="GO:0005524">
    <property type="term" value="F:ATP binding"/>
    <property type="evidence" value="ECO:0007669"/>
    <property type="project" value="UniProtKB-KW"/>
</dbReference>
<evidence type="ECO:0000256" key="2">
    <source>
        <dbReference type="ARBA" id="ARBA00022448"/>
    </source>
</evidence>
<evidence type="ECO:0000256" key="7">
    <source>
        <dbReference type="ARBA" id="ARBA00023136"/>
    </source>
</evidence>
<dbReference type="GO" id="GO:0016887">
    <property type="term" value="F:ATP hydrolysis activity"/>
    <property type="evidence" value="ECO:0007669"/>
    <property type="project" value="InterPro"/>
</dbReference>
<evidence type="ECO:0000256" key="1">
    <source>
        <dbReference type="ARBA" id="ARBA00004202"/>
    </source>
</evidence>
<keyword evidence="2" id="KW-0813">Transport</keyword>
<dbReference type="Proteomes" id="UP001224775">
    <property type="component" value="Unassembled WGS sequence"/>
</dbReference>
<gene>
    <name evidence="12" type="ORF">QTG54_011783</name>
</gene>
<dbReference type="Pfam" id="PF00005">
    <property type="entry name" value="ABC_tran"/>
    <property type="match status" value="1"/>
</dbReference>
<dbReference type="Pfam" id="PF21743">
    <property type="entry name" value="PTM_DIR17_Tudor"/>
    <property type="match status" value="1"/>
</dbReference>
<feature type="transmembrane region" description="Helical" evidence="9">
    <location>
        <begin position="231"/>
        <end position="253"/>
    </location>
</feature>
<evidence type="ECO:0000256" key="9">
    <source>
        <dbReference type="SAM" id="Phobius"/>
    </source>
</evidence>
<keyword evidence="4" id="KW-0547">Nucleotide-binding</keyword>
<feature type="region of interest" description="Disordered" evidence="8">
    <location>
        <begin position="265"/>
        <end position="300"/>
    </location>
</feature>
<evidence type="ECO:0000256" key="6">
    <source>
        <dbReference type="ARBA" id="ARBA00022967"/>
    </source>
</evidence>
<proteinExistence type="predicted"/>
<dbReference type="GO" id="GO:0043190">
    <property type="term" value="C:ATP-binding cassette (ABC) transporter complex"/>
    <property type="evidence" value="ECO:0007669"/>
    <property type="project" value="TreeGrafter"/>
</dbReference>
<feature type="transmembrane region" description="Helical" evidence="9">
    <location>
        <begin position="158"/>
        <end position="178"/>
    </location>
</feature>
<evidence type="ECO:0008006" key="14">
    <source>
        <dbReference type="Google" id="ProtNLM"/>
    </source>
</evidence>
<evidence type="ECO:0000256" key="5">
    <source>
        <dbReference type="ARBA" id="ARBA00022840"/>
    </source>
</evidence>
<keyword evidence="3" id="KW-1003">Cell membrane</keyword>
<evidence type="ECO:0000259" key="11">
    <source>
        <dbReference type="Pfam" id="PF21743"/>
    </source>
</evidence>
<evidence type="ECO:0000313" key="12">
    <source>
        <dbReference type="EMBL" id="KAK1737497.1"/>
    </source>
</evidence>
<evidence type="ECO:0000256" key="3">
    <source>
        <dbReference type="ARBA" id="ARBA00022475"/>
    </source>
</evidence>
<feature type="domain" description="PTM/DIR17-like Tudor" evidence="11">
    <location>
        <begin position="297"/>
        <end position="346"/>
    </location>
</feature>
<keyword evidence="9" id="KW-1133">Transmembrane helix</keyword>
<evidence type="ECO:0000256" key="8">
    <source>
        <dbReference type="SAM" id="MobiDB-lite"/>
    </source>
</evidence>
<keyword evidence="13" id="KW-1185">Reference proteome</keyword>